<sequence>MYDRFNEYEYGYDHSGPFPEKQEWRSLLVPAVEASEKGPVFVVNNPFLEMVSGYQKHNLTVVPNVLRSENAFQDFTIPSPCSSDDDCDDGKICFFDECKAFPRQ</sequence>
<accession>A0AAD4MM12</accession>
<name>A0AAD4MM12_9BILA</name>
<dbReference type="AlphaFoldDB" id="A0AAD4MM12"/>
<gene>
    <name evidence="1" type="ORF">DdX_17066</name>
</gene>
<dbReference type="EMBL" id="JAKKPZ010000164">
    <property type="protein sequence ID" value="KAI1699865.1"/>
    <property type="molecule type" value="Genomic_DNA"/>
</dbReference>
<evidence type="ECO:0000313" key="2">
    <source>
        <dbReference type="Proteomes" id="UP001201812"/>
    </source>
</evidence>
<comment type="caution">
    <text evidence="1">The sequence shown here is derived from an EMBL/GenBank/DDBJ whole genome shotgun (WGS) entry which is preliminary data.</text>
</comment>
<proteinExistence type="predicted"/>
<protein>
    <submittedName>
        <fullName evidence="1">Uncharacterized protein</fullName>
    </submittedName>
</protein>
<dbReference type="Proteomes" id="UP001201812">
    <property type="component" value="Unassembled WGS sequence"/>
</dbReference>
<reference evidence="1" key="1">
    <citation type="submission" date="2022-01" db="EMBL/GenBank/DDBJ databases">
        <title>Genome Sequence Resource for Two Populations of Ditylenchus destructor, the Migratory Endoparasitic Phytonematode.</title>
        <authorList>
            <person name="Zhang H."/>
            <person name="Lin R."/>
            <person name="Xie B."/>
        </authorList>
    </citation>
    <scope>NUCLEOTIDE SEQUENCE</scope>
    <source>
        <strain evidence="1">BazhouSP</strain>
    </source>
</reference>
<keyword evidence="2" id="KW-1185">Reference proteome</keyword>
<evidence type="ECO:0000313" key="1">
    <source>
        <dbReference type="EMBL" id="KAI1699865.1"/>
    </source>
</evidence>
<organism evidence="1 2">
    <name type="scientific">Ditylenchus destructor</name>
    <dbReference type="NCBI Taxonomy" id="166010"/>
    <lineage>
        <taxon>Eukaryota</taxon>
        <taxon>Metazoa</taxon>
        <taxon>Ecdysozoa</taxon>
        <taxon>Nematoda</taxon>
        <taxon>Chromadorea</taxon>
        <taxon>Rhabditida</taxon>
        <taxon>Tylenchina</taxon>
        <taxon>Tylenchomorpha</taxon>
        <taxon>Sphaerularioidea</taxon>
        <taxon>Anguinidae</taxon>
        <taxon>Anguininae</taxon>
        <taxon>Ditylenchus</taxon>
    </lineage>
</organism>